<feature type="domain" description="Aldehyde dehydrogenase" evidence="3">
    <location>
        <begin position="20"/>
        <end position="481"/>
    </location>
</feature>
<proteinExistence type="inferred from homology"/>
<comment type="caution">
    <text evidence="4">The sequence shown here is derived from an EMBL/GenBank/DDBJ whole genome shotgun (WGS) entry which is preliminary data.</text>
</comment>
<evidence type="ECO:0000259" key="3">
    <source>
        <dbReference type="Pfam" id="PF00171"/>
    </source>
</evidence>
<sequence>MKREQIGLYRNFGLYIDGEWRQSRTLATREVIDPSTEEIVGLIPAADESDLDDALQSATYGLAAWRATSPWDRAMVLRRVSSVIRERAEDIATLMTAETGKPLAESRGETQAAADQFEWYAEETKRIYGQTIEGRTSDVRMQVRYEPVGVVAAFSAWNFPALLPARKIAAALGAGCSVIVKPASEAPGSCMALVQACHDAGLPGGVLNLVTGDSSLISRHLIASPAVRKVTLTGSTEVGKSILRLAADGIKKVSMELGGHAPVVVFDDADPQWAAETVARAKFRNCGQVCISPSRFFVHERIYEPFCEAFARFAAALAIGPGSDASSEVGPLANARGLRHAEALVADALSRGARLLAGGKRPEAHRRGYFFEPTVLADVPSDARIMRDEPFVPIAPITRFSEFDEAIEAANSVPFGLAGYVFSSSLRTSTLAAEALECGMVGVNEMLLACAEAPFGGMKESGMGREGGSLGIRDYLEAKYIRTRLV</sequence>
<dbReference type="Gene3D" id="3.40.309.10">
    <property type="entry name" value="Aldehyde Dehydrogenase, Chain A, domain 2"/>
    <property type="match status" value="1"/>
</dbReference>
<dbReference type="SUPFAM" id="SSF53720">
    <property type="entry name" value="ALDH-like"/>
    <property type="match status" value="1"/>
</dbReference>
<dbReference type="InterPro" id="IPR016161">
    <property type="entry name" value="Ald_DH/histidinol_DH"/>
</dbReference>
<dbReference type="Gene3D" id="3.40.605.10">
    <property type="entry name" value="Aldehyde Dehydrogenase, Chain A, domain 1"/>
    <property type="match status" value="1"/>
</dbReference>
<dbReference type="STRING" id="1777140.AWB79_01079"/>
<dbReference type="FunFam" id="3.40.309.10:FF:000004">
    <property type="entry name" value="Succinate-semialdehyde dehydrogenase I"/>
    <property type="match status" value="1"/>
</dbReference>
<comment type="similarity">
    <text evidence="1">Belongs to the aldehyde dehydrogenase family.</text>
</comment>
<dbReference type="Proteomes" id="UP000054851">
    <property type="component" value="Unassembled WGS sequence"/>
</dbReference>
<evidence type="ECO:0000256" key="2">
    <source>
        <dbReference type="ARBA" id="ARBA00023002"/>
    </source>
</evidence>
<organism evidence="4 5">
    <name type="scientific">Caballeronia hypogeia</name>
    <dbReference type="NCBI Taxonomy" id="1777140"/>
    <lineage>
        <taxon>Bacteria</taxon>
        <taxon>Pseudomonadati</taxon>
        <taxon>Pseudomonadota</taxon>
        <taxon>Betaproteobacteria</taxon>
        <taxon>Burkholderiales</taxon>
        <taxon>Burkholderiaceae</taxon>
        <taxon>Caballeronia</taxon>
    </lineage>
</organism>
<dbReference type="PANTHER" id="PTHR43353:SF5">
    <property type="entry name" value="SUCCINATE-SEMIALDEHYDE DEHYDROGENASE, MITOCHONDRIAL"/>
    <property type="match status" value="1"/>
</dbReference>
<reference evidence="4" key="1">
    <citation type="submission" date="2016-01" db="EMBL/GenBank/DDBJ databases">
        <authorList>
            <person name="Peeters C."/>
        </authorList>
    </citation>
    <scope>NUCLEOTIDE SEQUENCE</scope>
    <source>
        <strain evidence="4">LMG 29322</strain>
    </source>
</reference>
<gene>
    <name evidence="4" type="ORF">AWB79_01079</name>
</gene>
<dbReference type="CDD" id="cd07103">
    <property type="entry name" value="ALDH_F5_SSADH_GabD"/>
    <property type="match status" value="1"/>
</dbReference>
<dbReference type="AlphaFoldDB" id="A0A157ZKW5"/>
<evidence type="ECO:0000313" key="4">
    <source>
        <dbReference type="EMBL" id="SAK46121.1"/>
    </source>
</evidence>
<accession>A0A157ZKW5</accession>
<keyword evidence="2" id="KW-0560">Oxidoreductase</keyword>
<dbReference type="InterPro" id="IPR016163">
    <property type="entry name" value="Ald_DH_C"/>
</dbReference>
<dbReference type="GO" id="GO:0004777">
    <property type="term" value="F:succinate-semialdehyde dehydrogenase (NAD+) activity"/>
    <property type="evidence" value="ECO:0007669"/>
    <property type="project" value="TreeGrafter"/>
</dbReference>
<name>A0A157ZKW5_9BURK</name>
<dbReference type="InterPro" id="IPR015590">
    <property type="entry name" value="Aldehyde_DH_dom"/>
</dbReference>
<dbReference type="InterPro" id="IPR050740">
    <property type="entry name" value="Aldehyde_DH_Superfamily"/>
</dbReference>
<evidence type="ECO:0000256" key="1">
    <source>
        <dbReference type="ARBA" id="ARBA00009986"/>
    </source>
</evidence>
<dbReference type="PANTHER" id="PTHR43353">
    <property type="entry name" value="SUCCINATE-SEMIALDEHYDE DEHYDROGENASE, MITOCHONDRIAL"/>
    <property type="match status" value="1"/>
</dbReference>
<protein>
    <submittedName>
        <fullName evidence="4">Succinate semialdehyde dehydrogenase</fullName>
    </submittedName>
</protein>
<dbReference type="FunFam" id="3.40.605.10:FF:000007">
    <property type="entry name" value="NAD/NADP-dependent betaine aldehyde dehydrogenase"/>
    <property type="match status" value="1"/>
</dbReference>
<keyword evidence="5" id="KW-1185">Reference proteome</keyword>
<dbReference type="InterPro" id="IPR016162">
    <property type="entry name" value="Ald_DH_N"/>
</dbReference>
<evidence type="ECO:0000313" key="5">
    <source>
        <dbReference type="Proteomes" id="UP000054851"/>
    </source>
</evidence>
<dbReference type="Pfam" id="PF00171">
    <property type="entry name" value="Aldedh"/>
    <property type="match status" value="1"/>
</dbReference>
<dbReference type="RefSeq" id="WP_232470826.1">
    <property type="nucleotide sequence ID" value="NZ_FCOA02000002.1"/>
</dbReference>
<dbReference type="GO" id="GO:0009450">
    <property type="term" value="P:gamma-aminobutyric acid catabolic process"/>
    <property type="evidence" value="ECO:0007669"/>
    <property type="project" value="TreeGrafter"/>
</dbReference>
<dbReference type="EMBL" id="FCOA02000002">
    <property type="protein sequence ID" value="SAK46121.1"/>
    <property type="molecule type" value="Genomic_DNA"/>
</dbReference>